<keyword evidence="9" id="KW-1133">Transmembrane helix</keyword>
<comment type="subcellular location">
    <subcellularLocation>
        <location evidence="2">Mitochondrion inner membrane</location>
        <topology evidence="2">Multi-pass membrane protein</topology>
    </subcellularLocation>
</comment>
<dbReference type="AlphaFoldDB" id="A0A9P4YSN6"/>
<dbReference type="GO" id="GO:0090422">
    <property type="term" value="F:thiamine pyrophosphate transmembrane transporter activity"/>
    <property type="evidence" value="ECO:0007669"/>
    <property type="project" value="UniProtKB-ARBA"/>
</dbReference>
<dbReference type="FunFam" id="1.50.40.10:FF:000011">
    <property type="entry name" value="Mitochondrial thiamine pyrophosphate carrier 1"/>
    <property type="match status" value="1"/>
</dbReference>
<dbReference type="InterPro" id="IPR023395">
    <property type="entry name" value="MCP_dom_sf"/>
</dbReference>
<evidence type="ECO:0000256" key="3">
    <source>
        <dbReference type="ARBA" id="ARBA00006375"/>
    </source>
</evidence>
<dbReference type="GeneID" id="55973608"/>
<feature type="region of interest" description="Disordered" evidence="13">
    <location>
        <begin position="1"/>
        <end position="22"/>
    </location>
</feature>
<proteinExistence type="inferred from homology"/>
<dbReference type="Proteomes" id="UP000749293">
    <property type="component" value="Unassembled WGS sequence"/>
</dbReference>
<evidence type="ECO:0000256" key="4">
    <source>
        <dbReference type="ARBA" id="ARBA00021935"/>
    </source>
</evidence>
<keyword evidence="6 12" id="KW-0812">Transmembrane</keyword>
<gene>
    <name evidence="14" type="ORF">GMORB2_7385</name>
</gene>
<name>A0A9P4YSN6_9HYPO</name>
<accession>A0A9P4YSN6</accession>
<dbReference type="PROSITE" id="PS50920">
    <property type="entry name" value="SOLCAR"/>
    <property type="match status" value="3"/>
</dbReference>
<evidence type="ECO:0000256" key="7">
    <source>
        <dbReference type="ARBA" id="ARBA00022737"/>
    </source>
</evidence>
<evidence type="ECO:0000256" key="10">
    <source>
        <dbReference type="ARBA" id="ARBA00023128"/>
    </source>
</evidence>
<dbReference type="RefSeq" id="XP_035321045.1">
    <property type="nucleotide sequence ID" value="XM_035469350.1"/>
</dbReference>
<dbReference type="Gene3D" id="1.50.40.10">
    <property type="entry name" value="Mitochondrial carrier domain"/>
    <property type="match status" value="1"/>
</dbReference>
<feature type="repeat" description="Solcar" evidence="12">
    <location>
        <begin position="549"/>
        <end position="635"/>
    </location>
</feature>
<evidence type="ECO:0000256" key="6">
    <source>
        <dbReference type="ARBA" id="ARBA00022692"/>
    </source>
</evidence>
<keyword evidence="7" id="KW-0677">Repeat</keyword>
<feature type="repeat" description="Solcar" evidence="12">
    <location>
        <begin position="441"/>
        <end position="538"/>
    </location>
</feature>
<evidence type="ECO:0000256" key="12">
    <source>
        <dbReference type="PROSITE-ProRule" id="PRU00282"/>
    </source>
</evidence>
<organism evidence="14 15">
    <name type="scientific">Geosmithia morbida</name>
    <dbReference type="NCBI Taxonomy" id="1094350"/>
    <lineage>
        <taxon>Eukaryota</taxon>
        <taxon>Fungi</taxon>
        <taxon>Dikarya</taxon>
        <taxon>Ascomycota</taxon>
        <taxon>Pezizomycotina</taxon>
        <taxon>Sordariomycetes</taxon>
        <taxon>Hypocreomycetidae</taxon>
        <taxon>Hypocreales</taxon>
        <taxon>Bionectriaceae</taxon>
        <taxon>Geosmithia</taxon>
    </lineage>
</organism>
<keyword evidence="10" id="KW-0496">Mitochondrion</keyword>
<dbReference type="InterPro" id="IPR002067">
    <property type="entry name" value="MCP"/>
</dbReference>
<evidence type="ECO:0000256" key="5">
    <source>
        <dbReference type="ARBA" id="ARBA00022448"/>
    </source>
</evidence>
<evidence type="ECO:0000313" key="15">
    <source>
        <dbReference type="Proteomes" id="UP000749293"/>
    </source>
</evidence>
<comment type="similarity">
    <text evidence="3">Belongs to the mitochondrial carrier (TC 2.A.29) family.</text>
</comment>
<reference evidence="14" key="1">
    <citation type="submission" date="2020-03" db="EMBL/GenBank/DDBJ databases">
        <title>Site-based positive gene gene selection in Geosmithia morbida across the United States reveals a broad range of putative effectors and factors for local host and environmental adapation.</title>
        <authorList>
            <person name="Onufrak A."/>
            <person name="Murdoch R.W."/>
            <person name="Gazis R."/>
            <person name="Huff M."/>
            <person name="Staton M."/>
            <person name="Klingeman W."/>
            <person name="Hadziabdic D."/>
        </authorList>
    </citation>
    <scope>NUCLEOTIDE SEQUENCE</scope>
    <source>
        <strain evidence="14">1262</strain>
    </source>
</reference>
<protein>
    <recommendedName>
        <fullName evidence="4">Mitochondrial thiamine pyrophosphate carrier 1</fullName>
    </recommendedName>
</protein>
<evidence type="ECO:0000256" key="1">
    <source>
        <dbReference type="ARBA" id="ARBA00002238"/>
    </source>
</evidence>
<dbReference type="InterPro" id="IPR018108">
    <property type="entry name" value="MCP_transmembrane"/>
</dbReference>
<evidence type="ECO:0000256" key="13">
    <source>
        <dbReference type="SAM" id="MobiDB-lite"/>
    </source>
</evidence>
<dbReference type="GO" id="GO:0005743">
    <property type="term" value="C:mitochondrial inner membrane"/>
    <property type="evidence" value="ECO:0007669"/>
    <property type="project" value="UniProtKB-SubCell"/>
</dbReference>
<feature type="repeat" description="Solcar" evidence="12">
    <location>
        <begin position="642"/>
        <end position="737"/>
    </location>
</feature>
<comment type="function">
    <text evidence="1">Mitochondrial transporter that mediates uptake of thiamine pyrophosphate (ThPP) into mitochondria.</text>
</comment>
<dbReference type="PRINTS" id="PR00926">
    <property type="entry name" value="MITOCARRIER"/>
</dbReference>
<keyword evidence="5" id="KW-0813">Transport</keyword>
<dbReference type="OrthoDB" id="18574at2759"/>
<keyword evidence="8" id="KW-0999">Mitochondrion inner membrane</keyword>
<dbReference type="EMBL" id="JAANYQ010000009">
    <property type="protein sequence ID" value="KAF4122393.1"/>
    <property type="molecule type" value="Genomic_DNA"/>
</dbReference>
<evidence type="ECO:0000256" key="11">
    <source>
        <dbReference type="ARBA" id="ARBA00023136"/>
    </source>
</evidence>
<evidence type="ECO:0000313" key="14">
    <source>
        <dbReference type="EMBL" id="KAF4122393.1"/>
    </source>
</evidence>
<dbReference type="PANTHER" id="PTHR24089">
    <property type="entry name" value="SOLUTE CARRIER FAMILY 25"/>
    <property type="match status" value="1"/>
</dbReference>
<dbReference type="SUPFAM" id="SSF103506">
    <property type="entry name" value="Mitochondrial carrier"/>
    <property type="match status" value="1"/>
</dbReference>
<evidence type="ECO:0000256" key="9">
    <source>
        <dbReference type="ARBA" id="ARBA00022989"/>
    </source>
</evidence>
<evidence type="ECO:0000256" key="8">
    <source>
        <dbReference type="ARBA" id="ARBA00022792"/>
    </source>
</evidence>
<evidence type="ECO:0000256" key="2">
    <source>
        <dbReference type="ARBA" id="ARBA00004448"/>
    </source>
</evidence>
<sequence>MAVDKADAFPSPIIPSTQPGSPDKIDFYSIFEPTLSFSNDQLSPGENDFLDLLQTESPHSEPKVLHAGHDSAKSAQLSFPSDGLGLMSGVVFGDELSSSSASIIEDVGKLIQRNWQSQKFKDHFQLAELPEATPGESSESAASQVPSYWKELSLSSWDASPGPTSIIDRIPCECLSSLYLALDSLSRLPKDADGALRIARRASEVAHDVARCTKCSDIAVEDLLKTPVMQCFQNRMCLATLVPSTCNAYAAILDMIDKQAAAARENGNTVRLSFNEVGSIFPTSGADKDWTKLLHCNNHGIGPDLWRSIMRAIIRVDVCGVDIPPTDMLGDIHYRYGLRYVVKLMEEGSGERHKYMDKLAAEGRLHEIVVTLKNTDSSVWPINSSHLPLTATGNFDIPFHSPHFDQRSLLFSSPFPPPFPDDLTCLCAASISPSVDRTSDTKKLHVVTAGAIAGLVSRFVIAPLDVIKIRLQLQAHSLSDPLEPKRRAPPYHGAIEMLRHTVRHEGITGLWKGNVPAELMYVCYAAAQFGTYRSVTLFLESSGLSVKLPDAAESFVAGASAGAMATTLTYPLDLLRTRFAAQGRKRVYTSLHGAVGSIWRDEGFRGFFRGLAPGLSQIVPYMGIFFVTYEQLRIGLVDLDLPWGSGDATAGVVGSVLAKTAVFPLDLVRKRIQVQGPTRSRYIYGDIPEYTGALKALKSIVRREGVRGLFRGLPIGLLKSAPTGALTIWAYERTLNTILELEKKKEEFKNI</sequence>
<dbReference type="Pfam" id="PF00153">
    <property type="entry name" value="Mito_carr"/>
    <property type="match status" value="3"/>
</dbReference>
<keyword evidence="11 12" id="KW-0472">Membrane</keyword>
<keyword evidence="15" id="KW-1185">Reference proteome</keyword>
<comment type="caution">
    <text evidence="14">The sequence shown here is derived from an EMBL/GenBank/DDBJ whole genome shotgun (WGS) entry which is preliminary data.</text>
</comment>